<feature type="transmembrane region" description="Helical" evidence="1">
    <location>
        <begin position="111"/>
        <end position="134"/>
    </location>
</feature>
<dbReference type="PANTHER" id="PTHR37422:SF23">
    <property type="entry name" value="TEICHURONIC ACID BIOSYNTHESIS PROTEIN TUAE"/>
    <property type="match status" value="1"/>
</dbReference>
<evidence type="ECO:0000313" key="3">
    <source>
        <dbReference type="Proteomes" id="UP000825679"/>
    </source>
</evidence>
<evidence type="ECO:0000313" key="2">
    <source>
        <dbReference type="EMBL" id="QZA78313.1"/>
    </source>
</evidence>
<sequence>MKFNYLILIFYLILAIFSVVWSILGLKNGAYVGGVLDNFKLFVVWSFIFFVIYTYIYSEIDLSFYHRVIIIAGVVIPLINFVGMADSYYAINFIPISMIESLDMRFGFHEGYIQVASHNIGSLFIIIPYLMAVLSMNDRENSNRKWSAIALILSLALAVLSGRRALWLVIAITPFVIIFLGIVTNRFVKINNKFKFVFFISLCLFGLVLVLSLFGEFSESGTLEHMKSAISAEDERSIQYQYLISKFIDYPFFGSGIGVGVNYLRSYESPWLYELTYVVMLMSLGVVGFSLFSIFFLVFIFLAIKYASSGDLHSGYAFFYLVGLLGLLIGTYSNPYLLSFDFLIYLGMLPLFAGKYTQLNMYAPRRRE</sequence>
<organism evidence="2 3">
    <name type="scientific">Deefgea tanakiae</name>
    <dbReference type="NCBI Taxonomy" id="2865840"/>
    <lineage>
        <taxon>Bacteria</taxon>
        <taxon>Pseudomonadati</taxon>
        <taxon>Pseudomonadota</taxon>
        <taxon>Betaproteobacteria</taxon>
        <taxon>Neisseriales</taxon>
        <taxon>Chitinibacteraceae</taxon>
        <taxon>Deefgea</taxon>
    </lineage>
</organism>
<dbReference type="EMBL" id="CP081150">
    <property type="protein sequence ID" value="QZA78313.1"/>
    <property type="molecule type" value="Genomic_DNA"/>
</dbReference>
<feature type="transmembrane region" description="Helical" evidence="1">
    <location>
        <begin position="5"/>
        <end position="26"/>
    </location>
</feature>
<reference evidence="2 3" key="1">
    <citation type="submission" date="2021-08" db="EMBL/GenBank/DDBJ databases">
        <title>complete genome sequencing of Deefgea sp. D25.</title>
        <authorList>
            <person name="Bae J.-W."/>
            <person name="Gim D.-H."/>
        </authorList>
    </citation>
    <scope>NUCLEOTIDE SEQUENCE [LARGE SCALE GENOMIC DNA]</scope>
    <source>
        <strain evidence="2 3">D25</strain>
    </source>
</reference>
<keyword evidence="2" id="KW-0436">Ligase</keyword>
<keyword evidence="1" id="KW-1133">Transmembrane helix</keyword>
<dbReference type="RefSeq" id="WP_221006790.1">
    <property type="nucleotide sequence ID" value="NZ_CP081150.1"/>
</dbReference>
<dbReference type="Proteomes" id="UP000825679">
    <property type="component" value="Chromosome"/>
</dbReference>
<feature type="transmembrane region" description="Helical" evidence="1">
    <location>
        <begin position="68"/>
        <end position="91"/>
    </location>
</feature>
<feature type="transmembrane region" description="Helical" evidence="1">
    <location>
        <begin position="38"/>
        <end position="56"/>
    </location>
</feature>
<name>A0ABX8Z6W5_9NEIS</name>
<evidence type="ECO:0000256" key="1">
    <source>
        <dbReference type="SAM" id="Phobius"/>
    </source>
</evidence>
<gene>
    <name evidence="2" type="ORF">K4H28_02530</name>
</gene>
<feature type="transmembrane region" description="Helical" evidence="1">
    <location>
        <begin position="338"/>
        <end position="357"/>
    </location>
</feature>
<keyword evidence="3" id="KW-1185">Reference proteome</keyword>
<proteinExistence type="predicted"/>
<dbReference type="PANTHER" id="PTHR37422">
    <property type="entry name" value="TEICHURONIC ACID BIOSYNTHESIS PROTEIN TUAE"/>
    <property type="match status" value="1"/>
</dbReference>
<accession>A0ABX8Z6W5</accession>
<protein>
    <submittedName>
        <fullName evidence="2">O-antigen ligase family protein</fullName>
    </submittedName>
</protein>
<feature type="transmembrane region" description="Helical" evidence="1">
    <location>
        <begin position="167"/>
        <end position="184"/>
    </location>
</feature>
<feature type="transmembrane region" description="Helical" evidence="1">
    <location>
        <begin position="316"/>
        <end position="332"/>
    </location>
</feature>
<feature type="transmembrane region" description="Helical" evidence="1">
    <location>
        <begin position="196"/>
        <end position="215"/>
    </location>
</feature>
<keyword evidence="1" id="KW-0812">Transmembrane</keyword>
<feature type="transmembrane region" description="Helical" evidence="1">
    <location>
        <begin position="146"/>
        <end position="161"/>
    </location>
</feature>
<dbReference type="InterPro" id="IPR051533">
    <property type="entry name" value="WaaL-like"/>
</dbReference>
<keyword evidence="1" id="KW-0472">Membrane</keyword>
<dbReference type="GO" id="GO:0016874">
    <property type="term" value="F:ligase activity"/>
    <property type="evidence" value="ECO:0007669"/>
    <property type="project" value="UniProtKB-KW"/>
</dbReference>
<feature type="transmembrane region" description="Helical" evidence="1">
    <location>
        <begin position="275"/>
        <end position="304"/>
    </location>
</feature>